<accession>A0A0H3L495</accession>
<evidence type="ECO:0000313" key="2">
    <source>
        <dbReference type="Proteomes" id="UP000006690"/>
    </source>
</evidence>
<proteinExistence type="predicted"/>
<dbReference type="Proteomes" id="UP000006690">
    <property type="component" value="Chromosome"/>
</dbReference>
<dbReference type="eggNOG" id="ENOG5032YK5">
    <property type="taxonomic scope" value="Bacteria"/>
</dbReference>
<evidence type="ECO:0000313" key="1">
    <source>
        <dbReference type="EMBL" id="BAK12717.1"/>
    </source>
</evidence>
<dbReference type="HOGENOM" id="CLU_1453292_0_0_6"/>
<organism evidence="1 2">
    <name type="scientific">Pantoea ananatis (strain AJ13355)</name>
    <dbReference type="NCBI Taxonomy" id="932677"/>
    <lineage>
        <taxon>Bacteria</taxon>
        <taxon>Pseudomonadati</taxon>
        <taxon>Pseudomonadota</taxon>
        <taxon>Gammaproteobacteria</taxon>
        <taxon>Enterobacterales</taxon>
        <taxon>Erwiniaceae</taxon>
        <taxon>Pantoea</taxon>
    </lineage>
</organism>
<name>A0A0H3L495_PANAA</name>
<reference evidence="2" key="1">
    <citation type="journal article" date="2012" name="Appl. Microbiol. Biotechnol.">
        <title>The complete genome sequence of Pantoea ananatis AJ13355, an organism with great biotechnological potential.</title>
        <authorList>
            <person name="Hara Y."/>
            <person name="Kadotani N."/>
            <person name="Izui H."/>
            <person name="Katashkina J.I."/>
            <person name="Kuvaeva T.M."/>
            <person name="Andreeva I.G."/>
            <person name="Golubeva L.I."/>
            <person name="Malko D.B."/>
            <person name="Makeev V.J."/>
            <person name="Mashko S.V."/>
            <person name="Kozlov Y.I."/>
        </authorList>
    </citation>
    <scope>NUCLEOTIDE SEQUENCE [LARGE SCALE GENOMIC DNA]</scope>
    <source>
        <strain evidence="2">AJ13355</strain>
    </source>
</reference>
<dbReference type="KEGG" id="paj:PAJ_2637"/>
<dbReference type="AlphaFoldDB" id="A0A0H3L495"/>
<gene>
    <name evidence="1" type="ordered locus">PAJ_2637</name>
</gene>
<dbReference type="EMBL" id="AP012032">
    <property type="protein sequence ID" value="BAK12717.1"/>
    <property type="molecule type" value="Genomic_DNA"/>
</dbReference>
<protein>
    <submittedName>
        <fullName evidence="1">Uncharacterized protein</fullName>
    </submittedName>
</protein>
<sequence>MLMDNKKYQYNLYEILCLMTYGEAFEAYRVDDYDKEITEWAEREIIAGNDSETVLILASLNLDKKPDQYEVKYYLSAYMRQEGIFMPNLSESSVVWLRIKTWFLLHVESVAEIGLRLHQIPAFPLSSNFLLSSKITWQYYHLYEELFEDWGPDYPAKASKMSEPEIINYIKDRLKPFYRILTNKDWVDLLSGNYRNSPKVRKQEIN</sequence>
<dbReference type="OrthoDB" id="7064725at2"/>